<evidence type="ECO:0000313" key="1">
    <source>
        <dbReference type="EMBL" id="CAI9589001.1"/>
    </source>
</evidence>
<sequence length="76" mass="8329">FLDLHCNHFVPSANLYILRGGLTIRAVGHKPRALSLVGGPMKCPSTFFIRLCGLWQGHRGPRSPIARGPHELSVCP</sequence>
<proteinExistence type="predicted"/>
<organism evidence="1 2">
    <name type="scientific">Staurois parvus</name>
    <dbReference type="NCBI Taxonomy" id="386267"/>
    <lineage>
        <taxon>Eukaryota</taxon>
        <taxon>Metazoa</taxon>
        <taxon>Chordata</taxon>
        <taxon>Craniata</taxon>
        <taxon>Vertebrata</taxon>
        <taxon>Euteleostomi</taxon>
        <taxon>Amphibia</taxon>
        <taxon>Batrachia</taxon>
        <taxon>Anura</taxon>
        <taxon>Neobatrachia</taxon>
        <taxon>Ranoidea</taxon>
        <taxon>Ranidae</taxon>
        <taxon>Staurois</taxon>
    </lineage>
</organism>
<gene>
    <name evidence="1" type="ORF">SPARVUS_LOCUS10829698</name>
</gene>
<dbReference type="Proteomes" id="UP001162483">
    <property type="component" value="Unassembled WGS sequence"/>
</dbReference>
<keyword evidence="2" id="KW-1185">Reference proteome</keyword>
<protein>
    <submittedName>
        <fullName evidence="1">Uncharacterized protein</fullName>
    </submittedName>
</protein>
<dbReference type="EMBL" id="CATNWA010016014">
    <property type="protein sequence ID" value="CAI9589001.1"/>
    <property type="molecule type" value="Genomic_DNA"/>
</dbReference>
<reference evidence="1" key="1">
    <citation type="submission" date="2023-05" db="EMBL/GenBank/DDBJ databases">
        <authorList>
            <person name="Stuckert A."/>
        </authorList>
    </citation>
    <scope>NUCLEOTIDE SEQUENCE</scope>
</reference>
<evidence type="ECO:0000313" key="2">
    <source>
        <dbReference type="Proteomes" id="UP001162483"/>
    </source>
</evidence>
<name>A0ABN9EVZ1_9NEOB</name>
<feature type="non-terminal residue" evidence="1">
    <location>
        <position position="1"/>
    </location>
</feature>
<comment type="caution">
    <text evidence="1">The sequence shown here is derived from an EMBL/GenBank/DDBJ whole genome shotgun (WGS) entry which is preliminary data.</text>
</comment>
<accession>A0ABN9EVZ1</accession>